<protein>
    <recommendedName>
        <fullName evidence="3">LysM domain-containing protein</fullName>
    </recommendedName>
</protein>
<proteinExistence type="predicted"/>
<name>A0A7S9STY5_9VIRU</name>
<evidence type="ECO:0000256" key="1">
    <source>
        <dbReference type="SAM" id="MobiDB-lite"/>
    </source>
</evidence>
<reference evidence="2" key="1">
    <citation type="submission" date="2020-08" db="EMBL/GenBank/DDBJ databases">
        <title>Bridging the membrane lipid divide: bacteria of the FCB group superphylum have the potential to synthesize archaeal ether lipids.</title>
        <authorList>
            <person name="Villanueva L."/>
            <person name="von Meijenfeldt F.A.B."/>
            <person name="Westbye A.B."/>
            <person name="Yadav S."/>
            <person name="Hopmans E.C."/>
            <person name="Dutilh B.E."/>
            <person name="Sinninghe Damste J.S."/>
        </authorList>
    </citation>
    <scope>NUCLEOTIDE SEQUENCE</scope>
    <source>
        <strain evidence="2">NIOZ-UU157</strain>
    </source>
</reference>
<evidence type="ECO:0000313" key="2">
    <source>
        <dbReference type="EMBL" id="QPI16306.1"/>
    </source>
</evidence>
<organism evidence="2">
    <name type="scientific">Virus NIOZ-UU157</name>
    <dbReference type="NCBI Taxonomy" id="2763269"/>
    <lineage>
        <taxon>Viruses</taxon>
    </lineage>
</organism>
<dbReference type="EMBL" id="MW030553">
    <property type="protein sequence ID" value="QPI16306.1"/>
    <property type="molecule type" value="Genomic_DNA"/>
</dbReference>
<accession>A0A7S9STY5</accession>
<feature type="region of interest" description="Disordered" evidence="1">
    <location>
        <begin position="134"/>
        <end position="155"/>
    </location>
</feature>
<gene>
    <name evidence="2" type="ORF">NIOZUU157_00194</name>
</gene>
<evidence type="ECO:0008006" key="3">
    <source>
        <dbReference type="Google" id="ProtNLM"/>
    </source>
</evidence>
<sequence>MNIKSLTLKNKLTDDKTGQQYFDLSAPSFKYKRELGVKALHYVQQDQVGRVDKISEIYFGTGAYIDAICIVNNIFNPFIIQEGDILAIPKLNQLDLVYKRPNPAERPSATLAQYVDAGRQSEKDQARVQRLIQKAKTKKTGVKSPIPPNMLQQGQDAKVYEGGKIKLGANLPTRNRTNT</sequence>